<dbReference type="Pfam" id="PF19516">
    <property type="entry name" value="DUF6049"/>
    <property type="match status" value="1"/>
</dbReference>
<evidence type="ECO:0000313" key="3">
    <source>
        <dbReference type="EMBL" id="HJG41688.1"/>
    </source>
</evidence>
<gene>
    <name evidence="3" type="ORF">K8U73_04775</name>
</gene>
<evidence type="ECO:0000256" key="1">
    <source>
        <dbReference type="SAM" id="MobiDB-lite"/>
    </source>
</evidence>
<protein>
    <submittedName>
        <fullName evidence="3">DUF6049 family protein</fullName>
    </submittedName>
</protein>
<feature type="transmembrane region" description="Helical" evidence="2">
    <location>
        <begin position="700"/>
        <end position="718"/>
    </location>
</feature>
<feature type="region of interest" description="Disordered" evidence="1">
    <location>
        <begin position="526"/>
        <end position="549"/>
    </location>
</feature>
<reference evidence="3" key="1">
    <citation type="journal article" date="2021" name="PeerJ">
        <title>Extensive microbial diversity within the chicken gut microbiome revealed by metagenomics and culture.</title>
        <authorList>
            <person name="Gilroy R."/>
            <person name="Ravi A."/>
            <person name="Getino M."/>
            <person name="Pursley I."/>
            <person name="Horton D.L."/>
            <person name="Alikhan N.F."/>
            <person name="Baker D."/>
            <person name="Gharbi K."/>
            <person name="Hall N."/>
            <person name="Watson M."/>
            <person name="Adriaenssens E.M."/>
            <person name="Foster-Nyarko E."/>
            <person name="Jarju S."/>
            <person name="Secka A."/>
            <person name="Antonio M."/>
            <person name="Oren A."/>
            <person name="Chaudhuri R.R."/>
            <person name="La Ragione R."/>
            <person name="Hildebrand F."/>
            <person name="Pallen M.J."/>
        </authorList>
    </citation>
    <scope>NUCLEOTIDE SEQUENCE</scope>
    <source>
        <strain evidence="3">ChiBcolR7-4860</strain>
    </source>
</reference>
<proteinExistence type="predicted"/>
<name>A0A921LVL4_9BIFI</name>
<keyword evidence="2" id="KW-0812">Transmembrane</keyword>
<evidence type="ECO:0000256" key="2">
    <source>
        <dbReference type="SAM" id="Phobius"/>
    </source>
</evidence>
<dbReference type="AlphaFoldDB" id="A0A921LVL4"/>
<keyword evidence="2" id="KW-0472">Membrane</keyword>
<evidence type="ECO:0000313" key="4">
    <source>
        <dbReference type="Proteomes" id="UP000786560"/>
    </source>
</evidence>
<sequence length="729" mass="76978">MAVRQETQQAGTTIVTRIPAGIGHRICSHAVAWVTALMLAVAMVCIPQAVAMDDGTATDAVTVDINTATAPVTAQSGYHLTLDITNPTDHALPAGTVTLSTNVHYTFISRTDIQQWAQDEVGIPTPQVLAEVQTPDIAPGGTATVAIDADADNAVLTSIAEWGPKPLRVDFHTDGTSVETHTFLTRSAEGLNGAATPALNVTVALPLSSTQWQVDTDDLTTLLTDGADADSDVISLSKTGEAQVKEQTQLLNNHPGVQVVADPTYLDAMRMPIRSSAIMQPAGFDITAYAAADTGRYDRTGIRAEDWNAATALAQYRQALGDDEAELDAVAWQGSASWTQQALTTAKRQGYDTVVATSDFSDMSLGIVRTDTTVVPTDAGDVTVLAAQPVLSGLAQGQATSEAATAERTAGGRLARFVAQSAFYQMEQPYTERNLLICLDSSTDIATLDALLSAIEQSPWLQMTDLHTLMSATPSATGQDALLAVPDGDGAGQAVSERFTPALDALGNANDVVIRFRDSVLTDAQEESMKASEDTQALARQDADSVTHRSEDTTAWVDQLLAVNRRCALHALSYNATADSATLAGPRTIAETLSDAVRITPIESLNVVSETANMPVTVSNALPYPVRVQVSATTDSMTIVTSRLVDVVVPPTSEEQTTLAIRVSTSGTANAQLTLLDREGNAFGAAQSTTITSALQISDMSGFIIIVCAVLLGIAGLWRQFHRVKDPDE</sequence>
<reference evidence="3" key="2">
    <citation type="submission" date="2021-09" db="EMBL/GenBank/DDBJ databases">
        <authorList>
            <person name="Gilroy R."/>
        </authorList>
    </citation>
    <scope>NUCLEOTIDE SEQUENCE</scope>
    <source>
        <strain evidence="3">ChiBcolR7-4860</strain>
    </source>
</reference>
<keyword evidence="2" id="KW-1133">Transmembrane helix</keyword>
<dbReference type="InterPro" id="IPR046112">
    <property type="entry name" value="DUF6049"/>
</dbReference>
<organism evidence="3 4">
    <name type="scientific">Bifidobacterium pullorum subsp. gallinarum</name>
    <dbReference type="NCBI Taxonomy" id="78344"/>
    <lineage>
        <taxon>Bacteria</taxon>
        <taxon>Bacillati</taxon>
        <taxon>Actinomycetota</taxon>
        <taxon>Actinomycetes</taxon>
        <taxon>Bifidobacteriales</taxon>
        <taxon>Bifidobacteriaceae</taxon>
        <taxon>Bifidobacterium</taxon>
    </lineage>
</organism>
<dbReference type="Proteomes" id="UP000786560">
    <property type="component" value="Unassembled WGS sequence"/>
</dbReference>
<accession>A0A921LVL4</accession>
<comment type="caution">
    <text evidence="3">The sequence shown here is derived from an EMBL/GenBank/DDBJ whole genome shotgun (WGS) entry which is preliminary data.</text>
</comment>
<dbReference type="EMBL" id="DYUX01000016">
    <property type="protein sequence ID" value="HJG41688.1"/>
    <property type="molecule type" value="Genomic_DNA"/>
</dbReference>